<keyword evidence="2" id="KW-1185">Reference proteome</keyword>
<dbReference type="Pfam" id="PF14223">
    <property type="entry name" value="Retrotran_gag_2"/>
    <property type="match status" value="1"/>
</dbReference>
<dbReference type="AlphaFoldDB" id="A0AAD4YWR6"/>
<comment type="caution">
    <text evidence="1">The sequence shown here is derived from an EMBL/GenBank/DDBJ whole genome shotgun (WGS) entry which is preliminary data.</text>
</comment>
<dbReference type="PANTHER" id="PTHR35317">
    <property type="entry name" value="OS04G0629600 PROTEIN"/>
    <property type="match status" value="1"/>
</dbReference>
<protein>
    <recommendedName>
        <fullName evidence="3">DUF4219 domain-containing protein</fullName>
    </recommendedName>
</protein>
<gene>
    <name evidence="1" type="ORF">L3X38_032570</name>
</gene>
<dbReference type="PANTHER" id="PTHR35317:SF23">
    <property type="entry name" value="OS04G0629600 PROTEIN"/>
    <property type="match status" value="1"/>
</dbReference>
<reference evidence="1 2" key="1">
    <citation type="journal article" date="2022" name="G3 (Bethesda)">
        <title>Whole-genome sequence and methylome profiling of the almond [Prunus dulcis (Mill.) D.A. Webb] cultivar 'Nonpareil'.</title>
        <authorList>
            <person name="D'Amico-Willman K.M."/>
            <person name="Ouma W.Z."/>
            <person name="Meulia T."/>
            <person name="Sideli G.M."/>
            <person name="Gradziel T.M."/>
            <person name="Fresnedo-Ramirez J."/>
        </authorList>
    </citation>
    <scope>NUCLEOTIDE SEQUENCE [LARGE SCALE GENOMIC DNA]</scope>
    <source>
        <strain evidence="1">Clone GOH B32 T37-40</strain>
    </source>
</reference>
<name>A0AAD4YWR6_PRUDU</name>
<accession>A0AAD4YWR6</accession>
<evidence type="ECO:0008006" key="3">
    <source>
        <dbReference type="Google" id="ProtNLM"/>
    </source>
</evidence>
<evidence type="ECO:0000313" key="1">
    <source>
        <dbReference type="EMBL" id="KAI5323498.1"/>
    </source>
</evidence>
<dbReference type="Proteomes" id="UP001054821">
    <property type="component" value="Chromosome 6"/>
</dbReference>
<proteinExistence type="predicted"/>
<sequence length="138" mass="15652">MDRACGSVTHPPFLDENTNYGAWKAKMKSFLWAQGTKVWTTIKNGWEPPTKEIKGRGKKVEVSAENFEFICHCKTSKEAWDILEITHEGNATVRESKLQQPITKFENMKMLETKKIAEFYARLSVVVNACSNLGDAIP</sequence>
<evidence type="ECO:0000313" key="2">
    <source>
        <dbReference type="Proteomes" id="UP001054821"/>
    </source>
</evidence>
<organism evidence="1 2">
    <name type="scientific">Prunus dulcis</name>
    <name type="common">Almond</name>
    <name type="synonym">Amygdalus dulcis</name>
    <dbReference type="NCBI Taxonomy" id="3755"/>
    <lineage>
        <taxon>Eukaryota</taxon>
        <taxon>Viridiplantae</taxon>
        <taxon>Streptophyta</taxon>
        <taxon>Embryophyta</taxon>
        <taxon>Tracheophyta</taxon>
        <taxon>Spermatophyta</taxon>
        <taxon>Magnoliopsida</taxon>
        <taxon>eudicotyledons</taxon>
        <taxon>Gunneridae</taxon>
        <taxon>Pentapetalae</taxon>
        <taxon>rosids</taxon>
        <taxon>fabids</taxon>
        <taxon>Rosales</taxon>
        <taxon>Rosaceae</taxon>
        <taxon>Amygdaloideae</taxon>
        <taxon>Amygdaleae</taxon>
        <taxon>Prunus</taxon>
    </lineage>
</organism>
<dbReference type="EMBL" id="JAJFAZ020000006">
    <property type="protein sequence ID" value="KAI5323498.1"/>
    <property type="molecule type" value="Genomic_DNA"/>
</dbReference>